<reference evidence="2" key="1">
    <citation type="journal article" date="2015" name="Nature">
        <title>Complex archaea that bridge the gap between prokaryotes and eukaryotes.</title>
        <authorList>
            <person name="Spang A."/>
            <person name="Saw J.H."/>
            <person name="Jorgensen S.L."/>
            <person name="Zaremba-Niedzwiedzka K."/>
            <person name="Martijn J."/>
            <person name="Lind A.E."/>
            <person name="van Eijk R."/>
            <person name="Schleper C."/>
            <person name="Guy L."/>
            <person name="Ettema T.J."/>
        </authorList>
    </citation>
    <scope>NUCLEOTIDE SEQUENCE</scope>
</reference>
<feature type="region of interest" description="Disordered" evidence="1">
    <location>
        <begin position="41"/>
        <end position="68"/>
    </location>
</feature>
<comment type="caution">
    <text evidence="2">The sequence shown here is derived from an EMBL/GenBank/DDBJ whole genome shotgun (WGS) entry which is preliminary data.</text>
</comment>
<organism evidence="2">
    <name type="scientific">marine sediment metagenome</name>
    <dbReference type="NCBI Taxonomy" id="412755"/>
    <lineage>
        <taxon>unclassified sequences</taxon>
        <taxon>metagenomes</taxon>
        <taxon>ecological metagenomes</taxon>
    </lineage>
</organism>
<dbReference type="AlphaFoldDB" id="A0A0F9LA94"/>
<gene>
    <name evidence="2" type="ORF">LCGC14_1604360</name>
</gene>
<evidence type="ECO:0000256" key="1">
    <source>
        <dbReference type="SAM" id="MobiDB-lite"/>
    </source>
</evidence>
<feature type="compositionally biased region" description="Basic and acidic residues" evidence="1">
    <location>
        <begin position="47"/>
        <end position="56"/>
    </location>
</feature>
<dbReference type="EMBL" id="LAZR01012910">
    <property type="protein sequence ID" value="KKM24515.1"/>
    <property type="molecule type" value="Genomic_DNA"/>
</dbReference>
<protein>
    <submittedName>
        <fullName evidence="2">Uncharacterized protein</fullName>
    </submittedName>
</protein>
<name>A0A0F9LA94_9ZZZZ</name>
<proteinExistence type="predicted"/>
<evidence type="ECO:0000313" key="2">
    <source>
        <dbReference type="EMBL" id="KKM24515.1"/>
    </source>
</evidence>
<feature type="compositionally biased region" description="Basic and acidic residues" evidence="1">
    <location>
        <begin position="1"/>
        <end position="11"/>
    </location>
</feature>
<accession>A0A0F9LA94</accession>
<feature type="region of interest" description="Disordered" evidence="1">
    <location>
        <begin position="1"/>
        <end position="25"/>
    </location>
</feature>
<sequence>MDDDTVQKDSVSEGTESDSVAEPTVAEQITQGIATAMDSVMPRLRQSIHDTVKSETSRSQPEGGIPATVKEALGGLTLESGEPVSKYLDAADKDAQLRAYQEAEQRSKAEQQRTTEAAQVYYGFLDESGIGREDPRLDWAREEPDPKKALNRWYASIAKIKGETVKEVKGDAPKADGTDFVDTAQTTGTKSFSIPAKKEDFGPWLDKLPYSVYKEHKEEIEAAHNSGQMK</sequence>